<protein>
    <submittedName>
        <fullName evidence="2">Uncharacterized protein</fullName>
    </submittedName>
</protein>
<keyword evidence="1" id="KW-0472">Membrane</keyword>
<reference evidence="2" key="1">
    <citation type="journal article" date="2023" name="Insect Mol. Biol.">
        <title>Genome sequencing provides insights into the evolution of gene families encoding plant cell wall-degrading enzymes in longhorned beetles.</title>
        <authorList>
            <person name="Shin N.R."/>
            <person name="Okamura Y."/>
            <person name="Kirsch R."/>
            <person name="Pauchet Y."/>
        </authorList>
    </citation>
    <scope>NUCLEOTIDE SEQUENCE</scope>
    <source>
        <strain evidence="2">AMC_N1</strain>
    </source>
</reference>
<evidence type="ECO:0000256" key="1">
    <source>
        <dbReference type="SAM" id="Phobius"/>
    </source>
</evidence>
<keyword evidence="1" id="KW-0812">Transmembrane</keyword>
<sequence>MIRKKDHGNRRARSNQLLTESIGFFFARPFSKSLLFLILSGAFHHCSSPLPKQQYMILVTLNTAKEIQNTILHCSKVC</sequence>
<dbReference type="Proteomes" id="UP001162162">
    <property type="component" value="Unassembled WGS sequence"/>
</dbReference>
<proteinExistence type="predicted"/>
<dbReference type="EMBL" id="JAPWTK010000014">
    <property type="protein sequence ID" value="KAJ8959245.1"/>
    <property type="molecule type" value="Genomic_DNA"/>
</dbReference>
<organism evidence="2 3">
    <name type="scientific">Aromia moschata</name>
    <dbReference type="NCBI Taxonomy" id="1265417"/>
    <lineage>
        <taxon>Eukaryota</taxon>
        <taxon>Metazoa</taxon>
        <taxon>Ecdysozoa</taxon>
        <taxon>Arthropoda</taxon>
        <taxon>Hexapoda</taxon>
        <taxon>Insecta</taxon>
        <taxon>Pterygota</taxon>
        <taxon>Neoptera</taxon>
        <taxon>Endopterygota</taxon>
        <taxon>Coleoptera</taxon>
        <taxon>Polyphaga</taxon>
        <taxon>Cucujiformia</taxon>
        <taxon>Chrysomeloidea</taxon>
        <taxon>Cerambycidae</taxon>
        <taxon>Cerambycinae</taxon>
        <taxon>Callichromatini</taxon>
        <taxon>Aromia</taxon>
    </lineage>
</organism>
<feature type="transmembrane region" description="Helical" evidence="1">
    <location>
        <begin position="21"/>
        <end position="43"/>
    </location>
</feature>
<gene>
    <name evidence="2" type="ORF">NQ318_022508</name>
</gene>
<evidence type="ECO:0000313" key="3">
    <source>
        <dbReference type="Proteomes" id="UP001162162"/>
    </source>
</evidence>
<keyword evidence="3" id="KW-1185">Reference proteome</keyword>
<evidence type="ECO:0000313" key="2">
    <source>
        <dbReference type="EMBL" id="KAJ8959245.1"/>
    </source>
</evidence>
<name>A0AAV8Z5B3_9CUCU</name>
<comment type="caution">
    <text evidence="2">The sequence shown here is derived from an EMBL/GenBank/DDBJ whole genome shotgun (WGS) entry which is preliminary data.</text>
</comment>
<keyword evidence="1" id="KW-1133">Transmembrane helix</keyword>
<dbReference type="AlphaFoldDB" id="A0AAV8Z5B3"/>
<accession>A0AAV8Z5B3</accession>